<gene>
    <name evidence="2" type="primary">dmrX</name>
    <name evidence="2" type="ORF">EMLJLAPB_00454</name>
</gene>
<comment type="caution">
    <text evidence="2">The sequence shown here is derived from an EMBL/GenBank/DDBJ whole genome shotgun (WGS) entry which is preliminary data.</text>
</comment>
<feature type="domain" description="Flavoprotein" evidence="1">
    <location>
        <begin position="4"/>
        <end position="164"/>
    </location>
</feature>
<dbReference type="InterPro" id="IPR014072">
    <property type="entry name" value="Archaeoflavo_AfpA"/>
</dbReference>
<dbReference type="GO" id="GO:0004633">
    <property type="term" value="F:phosphopantothenoylcysteine decarboxylase activity"/>
    <property type="evidence" value="ECO:0007669"/>
    <property type="project" value="TreeGrafter"/>
</dbReference>
<dbReference type="GO" id="GO:0015937">
    <property type="term" value="P:coenzyme A biosynthetic process"/>
    <property type="evidence" value="ECO:0007669"/>
    <property type="project" value="TreeGrafter"/>
</dbReference>
<dbReference type="Proteomes" id="UP000634805">
    <property type="component" value="Unassembled WGS sequence"/>
</dbReference>
<proteinExistence type="predicted"/>
<dbReference type="InterPro" id="IPR003382">
    <property type="entry name" value="Flavoprotein"/>
</dbReference>
<protein>
    <submittedName>
        <fullName evidence="2">Dihydromethanopterin reductase (Acceptor)</fullName>
        <ecNumber evidence="2">1.5.99.15</ecNumber>
    </submittedName>
</protein>
<evidence type="ECO:0000313" key="3">
    <source>
        <dbReference type="Proteomes" id="UP000634805"/>
    </source>
</evidence>
<dbReference type="EMBL" id="CAJHIS010000009">
    <property type="protein sequence ID" value="CAD6493128.1"/>
    <property type="molecule type" value="Genomic_DNA"/>
</dbReference>
<organism evidence="2 3">
    <name type="scientific">Candidatus Argoarchaeum ethanivorans</name>
    <dbReference type="NCBI Taxonomy" id="2608793"/>
    <lineage>
        <taxon>Archaea</taxon>
        <taxon>Methanobacteriati</taxon>
        <taxon>Methanobacteriota</taxon>
        <taxon>Stenosarchaea group</taxon>
        <taxon>Methanomicrobia</taxon>
        <taxon>Methanosarcinales</taxon>
        <taxon>Methanosarcinales incertae sedis</taxon>
        <taxon>GOM Arc I cluster</taxon>
        <taxon>Candidatus Argoarchaeum</taxon>
    </lineage>
</organism>
<reference evidence="2" key="1">
    <citation type="submission" date="2020-10" db="EMBL/GenBank/DDBJ databases">
        <authorList>
            <person name="Hahn C.J."/>
            <person name="Laso-Perez R."/>
            <person name="Vulcano F."/>
            <person name="Vaziourakis K.-M."/>
            <person name="Stokke R."/>
            <person name="Steen I.H."/>
            <person name="Teske A."/>
            <person name="Boetius A."/>
            <person name="Liebeke M."/>
            <person name="Amann R."/>
            <person name="Knittel K."/>
        </authorList>
    </citation>
    <scope>NUCLEOTIDE SEQUENCE</scope>
    <source>
        <strain evidence="2">Gfbio:e3339647-f889-4370-9287-4fb5cb688e4c:AG392D22_GoMArc1</strain>
    </source>
</reference>
<sequence>MTLNIAWGITGCGDRLEETLHLMEQINKECDVKIDVYLSKNAVLVIKKYDLFKELKKHFEVTIERGPNTPFIIADLQLGKFDLLIICPATGNTTAKIAYGIADTLLSNAVAQAMKTQLPIYIYPADQKEGDIITTLPDGRKLTLTMRNIDIENTEKLKRMAGINVIETPQRIREIIPQWHQDFVTK</sequence>
<dbReference type="EC" id="1.5.99.15" evidence="2"/>
<name>A0A811TBJ5_9EURY</name>
<dbReference type="GO" id="GO:0071513">
    <property type="term" value="C:phosphopantothenoylcysteine decarboxylase complex"/>
    <property type="evidence" value="ECO:0007669"/>
    <property type="project" value="TreeGrafter"/>
</dbReference>
<dbReference type="Pfam" id="PF02441">
    <property type="entry name" value="Flavoprotein"/>
    <property type="match status" value="1"/>
</dbReference>
<keyword evidence="2" id="KW-0560">Oxidoreductase</keyword>
<dbReference type="PANTHER" id="PTHR14359">
    <property type="entry name" value="HOMO-OLIGOMERIC FLAVIN CONTAINING CYS DECARBOXYLASE FAMILY"/>
    <property type="match status" value="1"/>
</dbReference>
<dbReference type="InterPro" id="IPR036551">
    <property type="entry name" value="Flavin_trans-like"/>
</dbReference>
<dbReference type="AlphaFoldDB" id="A0A811TBJ5"/>
<evidence type="ECO:0000313" key="2">
    <source>
        <dbReference type="EMBL" id="CAD6493128.1"/>
    </source>
</evidence>
<dbReference type="SUPFAM" id="SSF52507">
    <property type="entry name" value="Homo-oligomeric flavin-containing Cys decarboxylases, HFCD"/>
    <property type="match status" value="1"/>
</dbReference>
<dbReference type="GO" id="GO:0044684">
    <property type="term" value="F:dihydromethanopterin reductase activity"/>
    <property type="evidence" value="ECO:0007669"/>
    <property type="project" value="UniProtKB-EC"/>
</dbReference>
<evidence type="ECO:0000259" key="1">
    <source>
        <dbReference type="Pfam" id="PF02441"/>
    </source>
</evidence>
<dbReference type="GO" id="GO:0010181">
    <property type="term" value="F:FMN binding"/>
    <property type="evidence" value="ECO:0007669"/>
    <property type="project" value="TreeGrafter"/>
</dbReference>
<dbReference type="NCBIfam" id="TIGR02699">
    <property type="entry name" value="archaeo_AfpA"/>
    <property type="match status" value="1"/>
</dbReference>
<accession>A0A811TBJ5</accession>
<dbReference type="PANTHER" id="PTHR14359:SF19">
    <property type="entry name" value="FLAVOPROTEIN"/>
    <property type="match status" value="1"/>
</dbReference>
<dbReference type="Gene3D" id="3.40.50.1950">
    <property type="entry name" value="Flavin prenyltransferase-like"/>
    <property type="match status" value="1"/>
</dbReference>